<gene>
    <name evidence="2" type="ORF">RD110_21605</name>
</gene>
<name>A0A1P8K0F7_9BURK</name>
<dbReference type="GO" id="GO:0016757">
    <property type="term" value="F:glycosyltransferase activity"/>
    <property type="evidence" value="ECO:0007669"/>
    <property type="project" value="UniProtKB-ARBA"/>
</dbReference>
<sequence>MAELLPAKRRGIPADKRPLAVHVLYRFDTGGLENGVVNLINHMPTDGYRHAIVALTTITSFRERVKRSDVEYVALEKAPGHGFWLYPRLYRLFRRMKPAIVHSRNLGALEVQVAAWMAGVPVRIHGEHGRDVGDLDGSNRTYQRVRRLYRPFISHYVALSRDLAGYLTSKIGVPESNIAQIYNGVDLTRFIHHVGGVVAIDGCPFSPGDHWMVGTVGRMQTVKDQTSLARAFIRALEIRPSLRNNLRLVMVGEGPLRAQALALLEAAGVADLAWLPGERSDVPAVMRGLHCFVLPSLAEGISNTILEAMASRLPVIATAVGGNPELVVHGRTGEIVPANDSEALAQSMVRLASDPARAARMGQEGRAECEARFSLPAMVAAYQGLYDRQLGLAKSNQGLG</sequence>
<dbReference type="PANTHER" id="PTHR12526:SF630">
    <property type="entry name" value="GLYCOSYLTRANSFERASE"/>
    <property type="match status" value="1"/>
</dbReference>
<dbReference type="Pfam" id="PF13439">
    <property type="entry name" value="Glyco_transf_4"/>
    <property type="match status" value="1"/>
</dbReference>
<reference evidence="2 3" key="1">
    <citation type="submission" date="2017-01" db="EMBL/GenBank/DDBJ databases">
        <authorList>
            <person name="Mah S.A."/>
            <person name="Swanson W.J."/>
            <person name="Moy G.W."/>
            <person name="Vacquier V.D."/>
        </authorList>
    </citation>
    <scope>NUCLEOTIDE SEQUENCE [LARGE SCALE GENOMIC DNA]</scope>
    <source>
        <strain evidence="2 3">DCY110</strain>
    </source>
</reference>
<evidence type="ECO:0000313" key="3">
    <source>
        <dbReference type="Proteomes" id="UP000186609"/>
    </source>
</evidence>
<proteinExistence type="predicted"/>
<evidence type="ECO:0000313" key="2">
    <source>
        <dbReference type="EMBL" id="APW39493.1"/>
    </source>
</evidence>
<dbReference type="Pfam" id="PF13692">
    <property type="entry name" value="Glyco_trans_1_4"/>
    <property type="match status" value="1"/>
</dbReference>
<dbReference type="KEGG" id="rhy:RD110_21605"/>
<dbReference type="AlphaFoldDB" id="A0A1P8K0F7"/>
<dbReference type="PANTHER" id="PTHR12526">
    <property type="entry name" value="GLYCOSYLTRANSFERASE"/>
    <property type="match status" value="1"/>
</dbReference>
<dbReference type="OrthoDB" id="9775208at2"/>
<organism evidence="2 3">
    <name type="scientific">Rhodoferax koreensis</name>
    <dbReference type="NCBI Taxonomy" id="1842727"/>
    <lineage>
        <taxon>Bacteria</taxon>
        <taxon>Pseudomonadati</taxon>
        <taxon>Pseudomonadota</taxon>
        <taxon>Betaproteobacteria</taxon>
        <taxon>Burkholderiales</taxon>
        <taxon>Comamonadaceae</taxon>
        <taxon>Rhodoferax</taxon>
    </lineage>
</organism>
<feature type="domain" description="Glycosyltransferase subfamily 4-like N-terminal" evidence="1">
    <location>
        <begin position="30"/>
        <end position="189"/>
    </location>
</feature>
<dbReference type="RefSeq" id="WP_076201908.1">
    <property type="nucleotide sequence ID" value="NZ_CP019236.1"/>
</dbReference>
<keyword evidence="3" id="KW-1185">Reference proteome</keyword>
<protein>
    <submittedName>
        <fullName evidence="2">Sugar transferase</fullName>
    </submittedName>
</protein>
<dbReference type="SUPFAM" id="SSF53756">
    <property type="entry name" value="UDP-Glycosyltransferase/glycogen phosphorylase"/>
    <property type="match status" value="1"/>
</dbReference>
<dbReference type="STRING" id="1842727.RD110_21605"/>
<accession>A0A1P8K0F7</accession>
<evidence type="ECO:0000259" key="1">
    <source>
        <dbReference type="Pfam" id="PF13439"/>
    </source>
</evidence>
<dbReference type="NCBIfam" id="TIGR03088">
    <property type="entry name" value="stp2"/>
    <property type="match status" value="1"/>
</dbReference>
<dbReference type="InterPro" id="IPR028098">
    <property type="entry name" value="Glyco_trans_4-like_N"/>
</dbReference>
<dbReference type="Proteomes" id="UP000186609">
    <property type="component" value="Chromosome"/>
</dbReference>
<dbReference type="Gene3D" id="3.40.50.2000">
    <property type="entry name" value="Glycogen Phosphorylase B"/>
    <property type="match status" value="2"/>
</dbReference>
<dbReference type="EMBL" id="CP019236">
    <property type="protein sequence ID" value="APW39493.1"/>
    <property type="molecule type" value="Genomic_DNA"/>
</dbReference>
<keyword evidence="2" id="KW-0808">Transferase</keyword>
<dbReference type="InterPro" id="IPR017522">
    <property type="entry name" value="Sugar_tfrase_PEP-CTERM_Stp2"/>
</dbReference>